<evidence type="ECO:0000313" key="2">
    <source>
        <dbReference type="RefSeq" id="XP_056688728.1"/>
    </source>
</evidence>
<evidence type="ECO:0000313" key="1">
    <source>
        <dbReference type="Proteomes" id="UP000813463"/>
    </source>
</evidence>
<proteinExistence type="predicted"/>
<organism evidence="1 2">
    <name type="scientific">Spinacia oleracea</name>
    <name type="common">Spinach</name>
    <dbReference type="NCBI Taxonomy" id="3562"/>
    <lineage>
        <taxon>Eukaryota</taxon>
        <taxon>Viridiplantae</taxon>
        <taxon>Streptophyta</taxon>
        <taxon>Embryophyta</taxon>
        <taxon>Tracheophyta</taxon>
        <taxon>Spermatophyta</taxon>
        <taxon>Magnoliopsida</taxon>
        <taxon>eudicotyledons</taxon>
        <taxon>Gunneridae</taxon>
        <taxon>Pentapetalae</taxon>
        <taxon>Caryophyllales</taxon>
        <taxon>Chenopodiaceae</taxon>
        <taxon>Chenopodioideae</taxon>
        <taxon>Anserineae</taxon>
        <taxon>Spinacia</taxon>
    </lineage>
</organism>
<reference evidence="2" key="2">
    <citation type="submission" date="2025-08" db="UniProtKB">
        <authorList>
            <consortium name="RefSeq"/>
        </authorList>
    </citation>
    <scope>IDENTIFICATION</scope>
    <source>
        <tissue evidence="2">Leaf</tissue>
    </source>
</reference>
<reference evidence="1" key="1">
    <citation type="journal article" date="2021" name="Nat. Commun.">
        <title>Genomic analyses provide insights into spinach domestication and the genetic basis of agronomic traits.</title>
        <authorList>
            <person name="Cai X."/>
            <person name="Sun X."/>
            <person name="Xu C."/>
            <person name="Sun H."/>
            <person name="Wang X."/>
            <person name="Ge C."/>
            <person name="Zhang Z."/>
            <person name="Wang Q."/>
            <person name="Fei Z."/>
            <person name="Jiao C."/>
            <person name="Wang Q."/>
        </authorList>
    </citation>
    <scope>NUCLEOTIDE SEQUENCE [LARGE SCALE GENOMIC DNA]</scope>
    <source>
        <strain evidence="1">cv. Varoflay</strain>
    </source>
</reference>
<evidence type="ECO:0008006" key="3">
    <source>
        <dbReference type="Google" id="ProtNLM"/>
    </source>
</evidence>
<gene>
    <name evidence="2" type="primary">LOC130463581</name>
</gene>
<dbReference type="Gene3D" id="3.60.10.10">
    <property type="entry name" value="Endonuclease/exonuclease/phosphatase"/>
    <property type="match status" value="1"/>
</dbReference>
<dbReference type="InterPro" id="IPR036691">
    <property type="entry name" value="Endo/exonu/phosph_ase_sf"/>
</dbReference>
<keyword evidence="1" id="KW-1185">Reference proteome</keyword>
<accession>A0ABM3QZB0</accession>
<dbReference type="RefSeq" id="XP_056688728.1">
    <property type="nucleotide sequence ID" value="XM_056832750.1"/>
</dbReference>
<protein>
    <recommendedName>
        <fullName evidence="3">Endonuclease/exonuclease/phosphatase domain-containing protein</fullName>
    </recommendedName>
</protein>
<name>A0ABM3QZB0_SPIOL</name>
<dbReference type="PANTHER" id="PTHR33710">
    <property type="entry name" value="BNAC02G09200D PROTEIN"/>
    <property type="match status" value="1"/>
</dbReference>
<dbReference type="SUPFAM" id="SSF56219">
    <property type="entry name" value="DNase I-like"/>
    <property type="match status" value="1"/>
</dbReference>
<sequence>MVSSANSQRLSRVLGYDNIRIVNPEGHCGGMWVCWNEKNIDIQIVSLQHRIAHLVITDKYKKGGCPSTLRRCLKLQRFAQLNNANDIPPIGSAFSWKKHMRNYIIYERLDRCLANDTWLQLFPHAAISYEYFSCSDHTPVCLYLDNSGPPKLSSFRFQNAWTLYEEAQKLVAKNWAYKHSESRFFCIFQKLSRLKTDLKNWHSRKYGNIQHKLALNQDKLKNVEVQLQLYPENHHIEHHLHRLVKQRERLLSFGQNFWGKYARKQWLTQGDRGSRFFHEKMKTRKRRSQIFRLQNDLN</sequence>
<dbReference type="Proteomes" id="UP000813463">
    <property type="component" value="Chromosome 6"/>
</dbReference>
<dbReference type="PANTHER" id="PTHR33710:SF71">
    <property type="entry name" value="ENDONUCLEASE_EXONUCLEASE_PHOSPHATASE DOMAIN-CONTAINING PROTEIN"/>
    <property type="match status" value="1"/>
</dbReference>
<dbReference type="GeneID" id="130463581"/>